<accession>A0ABT8RPS4</accession>
<dbReference type="EMBL" id="JAUKUC010000001">
    <property type="protein sequence ID" value="MDO1512608.1"/>
    <property type="molecule type" value="Genomic_DNA"/>
</dbReference>
<proteinExistence type="predicted"/>
<sequence length="177" mass="20037">MEINYTSASTTEELMQILSIQQMNLRSSVTATEMAREGFVTVEHSLELLTKMNNAFPHTIAKHKGKVVGYALSMTQDFKDDISVLRPMFTEIEKNHLQNYITMGQICVAKTHRKQGVFRGLYAAMKKIAFPIYTSIITEVDATNSRSLSAHYAIGFTKICTYRSLGQDWELISLRTS</sequence>
<gene>
    <name evidence="2" type="ORF">Q2T41_08070</name>
</gene>
<name>A0ABT8RPS4_9FLAO</name>
<keyword evidence="3" id="KW-1185">Reference proteome</keyword>
<dbReference type="Proteomes" id="UP001168579">
    <property type="component" value="Unassembled WGS sequence"/>
</dbReference>
<dbReference type="RefSeq" id="WP_304435658.1">
    <property type="nucleotide sequence ID" value="NZ_JAUKUC010000001.1"/>
</dbReference>
<dbReference type="InterPro" id="IPR016181">
    <property type="entry name" value="Acyl_CoA_acyltransferase"/>
</dbReference>
<dbReference type="Gene3D" id="3.40.630.30">
    <property type="match status" value="1"/>
</dbReference>
<organism evidence="2 3">
    <name type="scientific">Maribacter confluentis</name>
    <dbReference type="NCBI Taxonomy" id="1656093"/>
    <lineage>
        <taxon>Bacteria</taxon>
        <taxon>Pseudomonadati</taxon>
        <taxon>Bacteroidota</taxon>
        <taxon>Flavobacteriia</taxon>
        <taxon>Flavobacteriales</taxon>
        <taxon>Flavobacteriaceae</taxon>
        <taxon>Maribacter</taxon>
    </lineage>
</organism>
<dbReference type="PROSITE" id="PS51186">
    <property type="entry name" value="GNAT"/>
    <property type="match status" value="1"/>
</dbReference>
<dbReference type="GO" id="GO:0016746">
    <property type="term" value="F:acyltransferase activity"/>
    <property type="evidence" value="ECO:0007669"/>
    <property type="project" value="UniProtKB-KW"/>
</dbReference>
<evidence type="ECO:0000259" key="1">
    <source>
        <dbReference type="PROSITE" id="PS51186"/>
    </source>
</evidence>
<evidence type="ECO:0000313" key="3">
    <source>
        <dbReference type="Proteomes" id="UP001168579"/>
    </source>
</evidence>
<keyword evidence="2" id="KW-0808">Transferase</keyword>
<feature type="domain" description="N-acetyltransferase" evidence="1">
    <location>
        <begin position="18"/>
        <end position="175"/>
    </location>
</feature>
<comment type="caution">
    <text evidence="2">The sequence shown here is derived from an EMBL/GenBank/DDBJ whole genome shotgun (WGS) entry which is preliminary data.</text>
</comment>
<protein>
    <submittedName>
        <fullName evidence="2">GNAT family N-acetyltransferase</fullName>
        <ecNumber evidence="2">2.3.1.-</ecNumber>
    </submittedName>
</protein>
<keyword evidence="2" id="KW-0012">Acyltransferase</keyword>
<dbReference type="Pfam" id="PF00583">
    <property type="entry name" value="Acetyltransf_1"/>
    <property type="match status" value="1"/>
</dbReference>
<reference evidence="2" key="2">
    <citation type="submission" date="2023-06" db="EMBL/GenBank/DDBJ databases">
        <authorList>
            <person name="Lucena T."/>
            <person name="Sun Q."/>
        </authorList>
    </citation>
    <scope>NUCLEOTIDE SEQUENCE</scope>
    <source>
        <strain evidence="2">CECT 8869</strain>
    </source>
</reference>
<dbReference type="EC" id="2.3.1.-" evidence="2"/>
<reference evidence="2" key="1">
    <citation type="journal article" date="2014" name="Int. J. Syst. Evol. Microbiol.">
        <title>Complete genome of a new Firmicutes species belonging to the dominant human colonic microbiota ('Ruminococcus bicirculans') reveals two chromosomes and a selective capacity to utilize plant glucans.</title>
        <authorList>
            <consortium name="NISC Comparative Sequencing Program"/>
            <person name="Wegmann U."/>
            <person name="Louis P."/>
            <person name="Goesmann A."/>
            <person name="Henrissat B."/>
            <person name="Duncan S.H."/>
            <person name="Flint H.J."/>
        </authorList>
    </citation>
    <scope>NUCLEOTIDE SEQUENCE</scope>
    <source>
        <strain evidence="2">CECT 8869</strain>
    </source>
</reference>
<dbReference type="InterPro" id="IPR000182">
    <property type="entry name" value="GNAT_dom"/>
</dbReference>
<evidence type="ECO:0000313" key="2">
    <source>
        <dbReference type="EMBL" id="MDO1512608.1"/>
    </source>
</evidence>
<dbReference type="SUPFAM" id="SSF55729">
    <property type="entry name" value="Acyl-CoA N-acyltransferases (Nat)"/>
    <property type="match status" value="1"/>
</dbReference>